<dbReference type="InterPro" id="IPR057589">
    <property type="entry name" value="GT_PLOD"/>
</dbReference>
<dbReference type="EMBL" id="JADGIZ020000063">
    <property type="protein sequence ID" value="KAL2912497.1"/>
    <property type="molecule type" value="Genomic_DNA"/>
</dbReference>
<reference evidence="3 4" key="1">
    <citation type="submission" date="2023-09" db="EMBL/GenBank/DDBJ databases">
        <title>Pangenome analysis of Batrachochytrium dendrobatidis and related Chytrids.</title>
        <authorList>
            <person name="Yacoub M.N."/>
            <person name="Stajich J.E."/>
            <person name="James T.Y."/>
        </authorList>
    </citation>
    <scope>NUCLEOTIDE SEQUENCE [LARGE SCALE GENOMIC DNA]</scope>
    <source>
        <strain evidence="3 4">JEL0888</strain>
    </source>
</reference>
<proteinExistence type="predicted"/>
<organism evidence="3 4">
    <name type="scientific">Polyrhizophydium stewartii</name>
    <dbReference type="NCBI Taxonomy" id="2732419"/>
    <lineage>
        <taxon>Eukaryota</taxon>
        <taxon>Fungi</taxon>
        <taxon>Fungi incertae sedis</taxon>
        <taxon>Chytridiomycota</taxon>
        <taxon>Chytridiomycota incertae sedis</taxon>
        <taxon>Chytridiomycetes</taxon>
        <taxon>Rhizophydiales</taxon>
        <taxon>Rhizophydiales incertae sedis</taxon>
        <taxon>Polyrhizophydium</taxon>
    </lineage>
</organism>
<keyword evidence="4" id="KW-1185">Reference proteome</keyword>
<comment type="caution">
    <text evidence="3">The sequence shown here is derived from an EMBL/GenBank/DDBJ whole genome shotgun (WGS) entry which is preliminary data.</text>
</comment>
<evidence type="ECO:0000256" key="1">
    <source>
        <dbReference type="SAM" id="MobiDB-lite"/>
    </source>
</evidence>
<gene>
    <name evidence="3" type="ORF">HK105_207986</name>
</gene>
<accession>A0ABR4MZ04</accession>
<feature type="region of interest" description="Disordered" evidence="1">
    <location>
        <begin position="91"/>
        <end position="112"/>
    </location>
</feature>
<dbReference type="Pfam" id="PF25342">
    <property type="entry name" value="GT_PLOD"/>
    <property type="match status" value="1"/>
</dbReference>
<dbReference type="Proteomes" id="UP001527925">
    <property type="component" value="Unassembled WGS sequence"/>
</dbReference>
<sequence>MAPAPEQPPLQLGSQQLSAVLERNWDFSAEFAARKVDSATGTISAIDPTCNSNNVENRAFTECNQAFLRATVASPHLTQWGSTSSARRFVDQAAESTASRPHGTAPGSTWPQHMDIRADTSYNDACRARNASCPLLWVTFATMCRVGTNRLASSLEQLGIPLAALGMGTLWKNRWGYRMRALHDLLLHEPDERLVVWSDSEDVIPAPYATPDRILKQYRSLVQLQGGPRIFFPAEFACYPIRKLENVYPDPTKLPFSLGNTPFYFLNAGLMVGPAGLIRRMIEVVYQDDCFDDQLAYTLAFLDPLKWWMSQSRVVQVGSSTKQVVPTDAKPLIGLDYWNGLLMAMYALPNKDYVVDAASKKLTIKATGGSPLLMHQNGGKTENRILEILSKEFGYDYEADTLEALRKSGGVYRLATSQQREGGAGDA</sequence>
<evidence type="ECO:0000259" key="2">
    <source>
        <dbReference type="Pfam" id="PF25342"/>
    </source>
</evidence>
<protein>
    <recommendedName>
        <fullName evidence="2">PLOD1-3-like GT domain-containing protein</fullName>
    </recommendedName>
</protein>
<evidence type="ECO:0000313" key="4">
    <source>
        <dbReference type="Proteomes" id="UP001527925"/>
    </source>
</evidence>
<name>A0ABR4MZ04_9FUNG</name>
<feature type="domain" description="PLOD1-3-like GT" evidence="2">
    <location>
        <begin position="135"/>
        <end position="305"/>
    </location>
</feature>
<evidence type="ECO:0000313" key="3">
    <source>
        <dbReference type="EMBL" id="KAL2912497.1"/>
    </source>
</evidence>
<dbReference type="CDD" id="cd22997">
    <property type="entry name" value="GT_LH"/>
    <property type="match status" value="1"/>
</dbReference>